<sequence length="662" mass="74355">MSSAVYPPHPDAGPSSSRPQYYRPATIAELAAQAQENLWDPSKGLKHWLRTAEKSRRNAETLVANSDFEGAFVEYAKAATIVLEKLPTHREYQTLLNPDQRHNLGMNGQDILDSLSQLKPILVARYESWQSSQRSSPGSSRSGSADPHLTREEERAREAREAARREEAWKQEDYVRRQAEDRERQAREEAAWRQAQDARKREDGDRAALTERQRRDEENRRYAAEEAKREEERSKRRAAEDRRRQEQDGIMKRQQEADAAARAARRDIARLTPSPVPPPSSTTSSSVRMPDPEPHTRYAGRAVHAPQPSRPQDSFGTSGLMPLESPTKYEDDSSTDVEGPKIPWNRRPADQTPKGKQTPGISYPAPMTTTSPPPAELGSIKYPSLMSQHQLKQGYVPSLQSINLYSNILPVQSPPIAPVIPPYPTHMPVPESHKPPATYTHSHTQSYSSQRGPSPRPSQPPQHRPSGSTSNSRIVPGSSKDVQLLDLRTIKLPRDCLPKFLSIARVNTLQNRETCGLLLGKDKGSKYVVTTLLIPKQHSTSDTCMMDEEELVLQFTEERHLITLGWIHTHPTQSCFMSSVDLHTHSGFQRMLPESFAVVCAPSSTPQFGIFRLTDPGGLQTVLECNAKEAFHPHPDVPIYTDCDNSHVQMKDLPLEIVDLRG</sequence>
<keyword evidence="12" id="KW-1185">Reference proteome</keyword>
<keyword evidence="3" id="KW-0645">Protease</keyword>
<dbReference type="STRING" id="1328759.A0A5C2SJL1"/>
<keyword evidence="6" id="KW-0378">Hydrolase</keyword>
<dbReference type="GO" id="GO:0061578">
    <property type="term" value="F:K63-linked deubiquitinase activity"/>
    <property type="evidence" value="ECO:0007669"/>
    <property type="project" value="InterPro"/>
</dbReference>
<dbReference type="InterPro" id="IPR044098">
    <property type="entry name" value="STAMBP/STALP-like_MPN"/>
</dbReference>
<keyword evidence="7" id="KW-0862">Zinc</keyword>
<dbReference type="AlphaFoldDB" id="A0A5C2SJL1"/>
<gene>
    <name evidence="11" type="ORF">L227DRAFT_574122</name>
</gene>
<evidence type="ECO:0000256" key="9">
    <source>
        <dbReference type="SAM" id="MobiDB-lite"/>
    </source>
</evidence>
<evidence type="ECO:0000256" key="7">
    <source>
        <dbReference type="ARBA" id="ARBA00022833"/>
    </source>
</evidence>
<feature type="region of interest" description="Disordered" evidence="9">
    <location>
        <begin position="422"/>
        <end position="478"/>
    </location>
</feature>
<keyword evidence="5" id="KW-0833">Ubl conjugation pathway</keyword>
<protein>
    <submittedName>
        <fullName evidence="11">Mov34-domain-containing protein</fullName>
    </submittedName>
</protein>
<evidence type="ECO:0000256" key="6">
    <source>
        <dbReference type="ARBA" id="ARBA00022801"/>
    </source>
</evidence>
<dbReference type="SUPFAM" id="SSF102712">
    <property type="entry name" value="JAB1/MPN domain"/>
    <property type="match status" value="1"/>
</dbReference>
<dbReference type="Gene3D" id="1.20.58.80">
    <property type="entry name" value="Phosphotransferase system, lactose/cellobiose-type IIA subunit"/>
    <property type="match status" value="1"/>
</dbReference>
<dbReference type="InterPro" id="IPR037518">
    <property type="entry name" value="MPN"/>
</dbReference>
<evidence type="ECO:0000256" key="5">
    <source>
        <dbReference type="ARBA" id="ARBA00022786"/>
    </source>
</evidence>
<reference evidence="11" key="1">
    <citation type="journal article" date="2018" name="Genome Biol. Evol.">
        <title>Genomics and development of Lentinus tigrinus, a white-rot wood-decaying mushroom with dimorphic fruiting bodies.</title>
        <authorList>
            <person name="Wu B."/>
            <person name="Xu Z."/>
            <person name="Knudson A."/>
            <person name="Carlson A."/>
            <person name="Chen N."/>
            <person name="Kovaka S."/>
            <person name="LaButti K."/>
            <person name="Lipzen A."/>
            <person name="Pennachio C."/>
            <person name="Riley R."/>
            <person name="Schakwitz W."/>
            <person name="Umezawa K."/>
            <person name="Ohm R.A."/>
            <person name="Grigoriev I.V."/>
            <person name="Nagy L.G."/>
            <person name="Gibbons J."/>
            <person name="Hibbett D."/>
        </authorList>
    </citation>
    <scope>NUCLEOTIDE SEQUENCE [LARGE SCALE GENOMIC DNA]</scope>
    <source>
        <strain evidence="11">ALCF2SS1-6</strain>
    </source>
</reference>
<evidence type="ECO:0000256" key="2">
    <source>
        <dbReference type="ARBA" id="ARBA00010981"/>
    </source>
</evidence>
<feature type="region of interest" description="Disordered" evidence="9">
    <location>
        <begin position="1"/>
        <end position="21"/>
    </location>
</feature>
<feature type="compositionally biased region" description="Low complexity" evidence="9">
    <location>
        <begin position="128"/>
        <end position="144"/>
    </location>
</feature>
<dbReference type="SMART" id="SM00232">
    <property type="entry name" value="JAB_MPN"/>
    <property type="match status" value="1"/>
</dbReference>
<dbReference type="PROSITE" id="PS50249">
    <property type="entry name" value="MPN"/>
    <property type="match status" value="1"/>
</dbReference>
<proteinExistence type="inferred from homology"/>
<dbReference type="GO" id="GO:0140492">
    <property type="term" value="F:metal-dependent deubiquitinase activity"/>
    <property type="evidence" value="ECO:0007669"/>
    <property type="project" value="InterPro"/>
</dbReference>
<evidence type="ECO:0000313" key="11">
    <source>
        <dbReference type="EMBL" id="RPD61626.1"/>
    </source>
</evidence>
<dbReference type="GO" id="GO:0006508">
    <property type="term" value="P:proteolysis"/>
    <property type="evidence" value="ECO:0007669"/>
    <property type="project" value="UniProtKB-KW"/>
</dbReference>
<feature type="region of interest" description="Disordered" evidence="9">
    <location>
        <begin position="128"/>
        <end position="378"/>
    </location>
</feature>
<comment type="cofactor">
    <cofactor evidence="1">
        <name>Zn(2+)</name>
        <dbReference type="ChEBI" id="CHEBI:29105"/>
    </cofactor>
</comment>
<evidence type="ECO:0000256" key="4">
    <source>
        <dbReference type="ARBA" id="ARBA00022723"/>
    </source>
</evidence>
<dbReference type="InterPro" id="IPR000555">
    <property type="entry name" value="JAMM/MPN+_dom"/>
</dbReference>
<feature type="domain" description="MPN" evidence="10">
    <location>
        <begin position="489"/>
        <end position="617"/>
    </location>
</feature>
<dbReference type="EMBL" id="ML122261">
    <property type="protein sequence ID" value="RPD61626.1"/>
    <property type="molecule type" value="Genomic_DNA"/>
</dbReference>
<comment type="similarity">
    <text evidence="2">Belongs to the peptidase M67C family.</text>
</comment>
<feature type="compositionally biased region" description="Low complexity" evidence="9">
    <location>
        <begin position="438"/>
        <end position="453"/>
    </location>
</feature>
<dbReference type="PANTHER" id="PTHR12947:SF13">
    <property type="entry name" value="FI19924P1"/>
    <property type="match status" value="1"/>
</dbReference>
<dbReference type="Pfam" id="PF01398">
    <property type="entry name" value="JAB"/>
    <property type="match status" value="1"/>
</dbReference>
<dbReference type="Gene3D" id="3.40.140.10">
    <property type="entry name" value="Cytidine Deaminase, domain 2"/>
    <property type="match status" value="1"/>
</dbReference>
<name>A0A5C2SJL1_9APHY</name>
<evidence type="ECO:0000259" key="10">
    <source>
        <dbReference type="PROSITE" id="PS50249"/>
    </source>
</evidence>
<dbReference type="InterPro" id="IPR015063">
    <property type="entry name" value="USP8_dimer"/>
</dbReference>
<evidence type="ECO:0000256" key="3">
    <source>
        <dbReference type="ARBA" id="ARBA00022670"/>
    </source>
</evidence>
<keyword evidence="4" id="KW-0479">Metal-binding</keyword>
<organism evidence="11 12">
    <name type="scientific">Lentinus tigrinus ALCF2SS1-6</name>
    <dbReference type="NCBI Taxonomy" id="1328759"/>
    <lineage>
        <taxon>Eukaryota</taxon>
        <taxon>Fungi</taxon>
        <taxon>Dikarya</taxon>
        <taxon>Basidiomycota</taxon>
        <taxon>Agaricomycotina</taxon>
        <taxon>Agaricomycetes</taxon>
        <taxon>Polyporales</taxon>
        <taxon>Polyporaceae</taxon>
        <taxon>Lentinus</taxon>
    </lineage>
</organism>
<dbReference type="GO" id="GO:0016020">
    <property type="term" value="C:membrane"/>
    <property type="evidence" value="ECO:0007669"/>
    <property type="project" value="TreeGrafter"/>
</dbReference>
<dbReference type="CDD" id="cd08066">
    <property type="entry name" value="MPN_AMSH_like"/>
    <property type="match status" value="1"/>
</dbReference>
<evidence type="ECO:0000256" key="1">
    <source>
        <dbReference type="ARBA" id="ARBA00001947"/>
    </source>
</evidence>
<dbReference type="GO" id="GO:0070536">
    <property type="term" value="P:protein K63-linked deubiquitination"/>
    <property type="evidence" value="ECO:0007669"/>
    <property type="project" value="InterPro"/>
</dbReference>
<keyword evidence="8" id="KW-0482">Metalloprotease</keyword>
<dbReference type="PANTHER" id="PTHR12947">
    <property type="entry name" value="AMSH-LIKE PROTEASE"/>
    <property type="match status" value="1"/>
</dbReference>
<evidence type="ECO:0000313" key="12">
    <source>
        <dbReference type="Proteomes" id="UP000313359"/>
    </source>
</evidence>
<accession>A0A5C2SJL1</accession>
<feature type="compositionally biased region" description="Basic and acidic residues" evidence="9">
    <location>
        <begin position="148"/>
        <end position="256"/>
    </location>
</feature>
<dbReference type="GO" id="GO:0046872">
    <property type="term" value="F:metal ion binding"/>
    <property type="evidence" value="ECO:0007669"/>
    <property type="project" value="UniProtKB-KW"/>
</dbReference>
<dbReference type="Proteomes" id="UP000313359">
    <property type="component" value="Unassembled WGS sequence"/>
</dbReference>
<dbReference type="GO" id="GO:0005768">
    <property type="term" value="C:endosome"/>
    <property type="evidence" value="ECO:0007669"/>
    <property type="project" value="TreeGrafter"/>
</dbReference>
<dbReference type="OrthoDB" id="3640at2759"/>
<dbReference type="Pfam" id="PF08969">
    <property type="entry name" value="USP8_dimer"/>
    <property type="match status" value="1"/>
</dbReference>
<evidence type="ECO:0000256" key="8">
    <source>
        <dbReference type="ARBA" id="ARBA00023049"/>
    </source>
</evidence>
<feature type="compositionally biased region" description="Pro residues" evidence="9">
    <location>
        <begin position="454"/>
        <end position="463"/>
    </location>
</feature>